<evidence type="ECO:0000256" key="8">
    <source>
        <dbReference type="ARBA" id="ARBA00047690"/>
    </source>
</evidence>
<evidence type="ECO:0000256" key="4">
    <source>
        <dbReference type="ARBA" id="ARBA00022692"/>
    </source>
</evidence>
<dbReference type="RefSeq" id="WP_102242031.1">
    <property type="nucleotide sequence ID" value="NZ_CP025704.1"/>
</dbReference>
<dbReference type="GO" id="GO:0005886">
    <property type="term" value="C:plasma membrane"/>
    <property type="evidence" value="ECO:0007669"/>
    <property type="project" value="UniProtKB-SubCell"/>
</dbReference>
<evidence type="ECO:0000256" key="1">
    <source>
        <dbReference type="ARBA" id="ARBA00004141"/>
    </source>
</evidence>
<dbReference type="Pfam" id="PF02628">
    <property type="entry name" value="COX15-CtaA"/>
    <property type="match status" value="1"/>
</dbReference>
<feature type="transmembrane region" description="Helical" evidence="9">
    <location>
        <begin position="88"/>
        <end position="111"/>
    </location>
</feature>
<dbReference type="PROSITE" id="PS51257">
    <property type="entry name" value="PROKAR_LIPOPROTEIN"/>
    <property type="match status" value="1"/>
</dbReference>
<protein>
    <recommendedName>
        <fullName evidence="9">Protoheme IX farnesyltransferase</fullName>
        <ecNumber evidence="9">2.5.1.141</ecNumber>
    </recommendedName>
    <alternativeName>
        <fullName evidence="9">Heme B farnesyltransferase</fullName>
    </alternativeName>
    <alternativeName>
        <fullName evidence="9">Heme O synthase</fullName>
    </alternativeName>
</protein>
<comment type="function">
    <text evidence="9">Converts heme B (protoheme IX) to heme O by substitution of the vinyl group on carbon 2 of heme B porphyrin ring with a hydroxyethyl farnesyl side group.</text>
</comment>
<comment type="pathway">
    <text evidence="9">Porphyrin-containing compound metabolism; heme O biosynthesis; heme O from protoheme: step 1/1.</text>
</comment>
<name>A0A2K9NMJ2_BACTC</name>
<dbReference type="KEGG" id="bsto:C0V70_01150"/>
<dbReference type="AlphaFoldDB" id="A0A2K9NMJ2"/>
<comment type="catalytic activity">
    <reaction evidence="8 9">
        <text>heme b + (2E,6E)-farnesyl diphosphate + H2O = Fe(II)-heme o + diphosphate</text>
        <dbReference type="Rhea" id="RHEA:28070"/>
        <dbReference type="ChEBI" id="CHEBI:15377"/>
        <dbReference type="ChEBI" id="CHEBI:33019"/>
        <dbReference type="ChEBI" id="CHEBI:60344"/>
        <dbReference type="ChEBI" id="CHEBI:60530"/>
        <dbReference type="ChEBI" id="CHEBI:175763"/>
        <dbReference type="EC" id="2.5.1.141"/>
    </reaction>
</comment>
<feature type="transmembrane region" description="Helical" evidence="9">
    <location>
        <begin position="56"/>
        <end position="76"/>
    </location>
</feature>
<evidence type="ECO:0000256" key="9">
    <source>
        <dbReference type="HAMAP-Rule" id="MF_00154"/>
    </source>
</evidence>
<dbReference type="OrthoDB" id="5289780at2"/>
<keyword evidence="4 9" id="KW-0812">Transmembrane</keyword>
<dbReference type="HAMAP" id="MF_00154">
    <property type="entry name" value="CyoE_CtaB"/>
    <property type="match status" value="1"/>
</dbReference>
<dbReference type="InterPro" id="IPR006369">
    <property type="entry name" value="Protohaem_IX_farnesylTrfase"/>
</dbReference>
<dbReference type="UniPathway" id="UPA00834">
    <property type="reaction ID" value="UER00712"/>
</dbReference>
<feature type="transmembrane region" description="Helical" evidence="9">
    <location>
        <begin position="480"/>
        <end position="503"/>
    </location>
</feature>
<dbReference type="Pfam" id="PF01040">
    <property type="entry name" value="UbiA"/>
    <property type="match status" value="1"/>
</dbReference>
<evidence type="ECO:0000313" key="11">
    <source>
        <dbReference type="Proteomes" id="UP000235584"/>
    </source>
</evidence>
<sequence>MRLKNLSLTNVIFTFALLMWGAVVHNTQSSLACPDWPLCYDQVFPNMEGAILIEHGHRLLASFVGLLTIGMVVFSFNDRKKSEAHLHLFKASLLALFLVIAQGALGGITVIYKLPTIVSTSHLGLSLIFFSFIVYIHHKAATLVNPARELSAAVKEKFQKNWKPVVRHGILFSLALLYSQILLGAFMRHAGAGAACGLGPNSAFLCMDVASWSLKLWPSMHPSQLHMIHRMYGVIVFLVVSFFSVKTYHFFKGDKTLRTASILPFIFVSFQVFIGIMTIWLNMSVLPTTLHLAGAALSLISLWKLNLMMKDVEDSFFLGNRHSFLSDVVDLTKPRLSLLVMVTAMVGALIAPDKINFFKALLAFFLITMVVIGAAALNCYIEREVDAKMNRTKDRPLPAQRMNPKTALIFGAVMILVSVPALCVFINLTTGVLALIAAALYLYAYTPMKQKSELAVYVGAIPGAIPPVMGWTAVTGQIDIMAITLFLILFVWQLPHFLAISLYHADDYGAASIKVYPNLKRGITITKVGIFVFTGFLFVTSLLPSIFSHASFIYTRAAFVLSGIFLVYSAFGFFIKQDQAKEREWARNYFYGSLFYLPLLLMALIFFK</sequence>
<reference evidence="10 11" key="1">
    <citation type="submission" date="2018-01" db="EMBL/GenBank/DDBJ databases">
        <title>Complete genome sequence of Bacteriovorax stolpii DSM12778.</title>
        <authorList>
            <person name="Tang B."/>
            <person name="Chang J."/>
        </authorList>
    </citation>
    <scope>NUCLEOTIDE SEQUENCE [LARGE SCALE GENOMIC DNA]</scope>
    <source>
        <strain evidence="10 11">DSM 12778</strain>
    </source>
</reference>
<dbReference type="PANTHER" id="PTHR43448:SF2">
    <property type="entry name" value="PROTOHEME IX FARNESYLTRANSFERASE, MITOCHONDRIAL"/>
    <property type="match status" value="1"/>
</dbReference>
<feature type="transmembrane region" description="Helical" evidence="9">
    <location>
        <begin position="553"/>
        <end position="576"/>
    </location>
</feature>
<dbReference type="GO" id="GO:0008495">
    <property type="term" value="F:protoheme IX farnesyltransferase activity"/>
    <property type="evidence" value="ECO:0007669"/>
    <property type="project" value="UniProtKB-UniRule"/>
</dbReference>
<feature type="transmembrane region" description="Helical" evidence="9">
    <location>
        <begin position="425"/>
        <end position="443"/>
    </location>
</feature>
<gene>
    <name evidence="10" type="primary">cyoE</name>
    <name evidence="9" type="synonym">ctaB</name>
    <name evidence="10" type="ORF">C0V70_01150</name>
</gene>
<feature type="transmembrane region" description="Helical" evidence="9">
    <location>
        <begin position="289"/>
        <end position="307"/>
    </location>
</feature>
<evidence type="ECO:0000256" key="6">
    <source>
        <dbReference type="ARBA" id="ARBA00023133"/>
    </source>
</evidence>
<feature type="transmembrane region" description="Helical" evidence="9">
    <location>
        <begin position="117"/>
        <end position="136"/>
    </location>
</feature>
<feature type="transmembrane region" description="Helical" evidence="9">
    <location>
        <begin position="263"/>
        <end position="283"/>
    </location>
</feature>
<dbReference type="EC" id="2.5.1.141" evidence="9"/>
<comment type="miscellaneous">
    <text evidence="9">Carbon 2 of the heme B porphyrin ring is defined according to the Fischer nomenclature.</text>
</comment>
<feature type="transmembrane region" description="Helical" evidence="9">
    <location>
        <begin position="165"/>
        <end position="183"/>
    </location>
</feature>
<organism evidence="10 11">
    <name type="scientific">Bacteriovorax stolpii</name>
    <name type="common">Bdellovibrio stolpii</name>
    <dbReference type="NCBI Taxonomy" id="960"/>
    <lineage>
        <taxon>Bacteria</taxon>
        <taxon>Pseudomonadati</taxon>
        <taxon>Bdellovibrionota</taxon>
        <taxon>Bacteriovoracia</taxon>
        <taxon>Bacteriovoracales</taxon>
        <taxon>Bacteriovoracaceae</taxon>
        <taxon>Bacteriovorax</taxon>
    </lineage>
</organism>
<dbReference type="GO" id="GO:0006784">
    <property type="term" value="P:heme A biosynthetic process"/>
    <property type="evidence" value="ECO:0007669"/>
    <property type="project" value="InterPro"/>
</dbReference>
<dbReference type="EMBL" id="CP025704">
    <property type="protein sequence ID" value="AUN96736.1"/>
    <property type="molecule type" value="Genomic_DNA"/>
</dbReference>
<dbReference type="GO" id="GO:0048034">
    <property type="term" value="P:heme O biosynthetic process"/>
    <property type="evidence" value="ECO:0007669"/>
    <property type="project" value="UniProtKB-UniRule"/>
</dbReference>
<keyword evidence="11" id="KW-1185">Reference proteome</keyword>
<feature type="transmembrane region" description="Helical" evidence="9">
    <location>
        <begin position="455"/>
        <end position="474"/>
    </location>
</feature>
<comment type="subcellular location">
    <subcellularLocation>
        <location evidence="9">Cell membrane</location>
        <topology evidence="9">Multi-pass membrane protein</topology>
    </subcellularLocation>
    <subcellularLocation>
        <location evidence="1">Membrane</location>
        <topology evidence="1">Multi-pass membrane protein</topology>
    </subcellularLocation>
</comment>
<dbReference type="NCBIfam" id="TIGR01473">
    <property type="entry name" value="cyoE_ctaB"/>
    <property type="match status" value="1"/>
</dbReference>
<keyword evidence="3 9" id="KW-0808">Transferase</keyword>
<dbReference type="InterPro" id="IPR003780">
    <property type="entry name" value="COX15/CtaA_fam"/>
</dbReference>
<evidence type="ECO:0000313" key="10">
    <source>
        <dbReference type="EMBL" id="AUN96736.1"/>
    </source>
</evidence>
<dbReference type="Proteomes" id="UP000235584">
    <property type="component" value="Chromosome"/>
</dbReference>
<feature type="transmembrane region" description="Helical" evidence="9">
    <location>
        <begin position="358"/>
        <end position="381"/>
    </location>
</feature>
<keyword evidence="6 9" id="KW-0350">Heme biosynthesis</keyword>
<comment type="caution">
    <text evidence="9">Lacks conserved residue(s) required for the propagation of feature annotation.</text>
</comment>
<accession>A0A2K9NMJ2</accession>
<evidence type="ECO:0000256" key="7">
    <source>
        <dbReference type="ARBA" id="ARBA00023136"/>
    </source>
</evidence>
<evidence type="ECO:0000256" key="3">
    <source>
        <dbReference type="ARBA" id="ARBA00022679"/>
    </source>
</evidence>
<keyword evidence="2 9" id="KW-1003">Cell membrane</keyword>
<dbReference type="InterPro" id="IPR044878">
    <property type="entry name" value="UbiA_sf"/>
</dbReference>
<dbReference type="CDD" id="cd13957">
    <property type="entry name" value="PT_UbiA_Cox10"/>
    <property type="match status" value="1"/>
</dbReference>
<feature type="transmembrane region" description="Helical" evidence="9">
    <location>
        <begin position="402"/>
        <end position="419"/>
    </location>
</feature>
<evidence type="ECO:0000256" key="5">
    <source>
        <dbReference type="ARBA" id="ARBA00022989"/>
    </source>
</evidence>
<dbReference type="InterPro" id="IPR000537">
    <property type="entry name" value="UbiA_prenyltransferase"/>
</dbReference>
<keyword evidence="7 9" id="KW-0472">Membrane</keyword>
<dbReference type="PANTHER" id="PTHR43448">
    <property type="entry name" value="PROTOHEME IX FARNESYLTRANSFERASE, MITOCHONDRIAL"/>
    <property type="match status" value="1"/>
</dbReference>
<comment type="similarity">
    <text evidence="9">Belongs to the UbiA prenyltransferase family. Protoheme IX farnesyltransferase subfamily.</text>
</comment>
<dbReference type="Gene3D" id="1.10.357.140">
    <property type="entry name" value="UbiA prenyltransferase"/>
    <property type="match status" value="1"/>
</dbReference>
<proteinExistence type="inferred from homology"/>
<feature type="transmembrane region" description="Helical" evidence="9">
    <location>
        <begin position="588"/>
        <end position="607"/>
    </location>
</feature>
<feature type="transmembrane region" description="Helical" evidence="9">
    <location>
        <begin position="231"/>
        <end position="251"/>
    </location>
</feature>
<feature type="transmembrane region" description="Helical" evidence="9">
    <location>
        <begin position="336"/>
        <end position="352"/>
    </location>
</feature>
<evidence type="ECO:0000256" key="2">
    <source>
        <dbReference type="ARBA" id="ARBA00022475"/>
    </source>
</evidence>
<feature type="transmembrane region" description="Helical" evidence="9">
    <location>
        <begin position="524"/>
        <end position="547"/>
    </location>
</feature>
<keyword evidence="5 9" id="KW-1133">Transmembrane helix</keyword>